<gene>
    <name evidence="10" type="primary">lptG</name>
    <name evidence="10" type="ORF">IAA31_03710</name>
</gene>
<proteinExistence type="inferred from homology"/>
<dbReference type="NCBIfam" id="TIGR04408">
    <property type="entry name" value="LptG_lptG"/>
    <property type="match status" value="1"/>
</dbReference>
<evidence type="ECO:0000256" key="7">
    <source>
        <dbReference type="ARBA" id="ARBA00023136"/>
    </source>
</evidence>
<evidence type="ECO:0000256" key="4">
    <source>
        <dbReference type="ARBA" id="ARBA00022475"/>
    </source>
</evidence>
<dbReference type="GO" id="GO:0055085">
    <property type="term" value="P:transmembrane transport"/>
    <property type="evidence" value="ECO:0007669"/>
    <property type="project" value="InterPro"/>
</dbReference>
<dbReference type="InterPro" id="IPR005495">
    <property type="entry name" value="LptG/LptF_permease"/>
</dbReference>
<dbReference type="EMBL" id="JAHLFG010000038">
    <property type="protein sequence ID" value="MBU3826578.1"/>
    <property type="molecule type" value="Genomic_DNA"/>
</dbReference>
<comment type="similarity">
    <text evidence="3">Belongs to the LptF/LptG family.</text>
</comment>
<feature type="transmembrane region" description="Helical" evidence="9">
    <location>
        <begin position="331"/>
        <end position="349"/>
    </location>
</feature>
<feature type="transmembrane region" description="Helical" evidence="9">
    <location>
        <begin position="93"/>
        <end position="117"/>
    </location>
</feature>
<evidence type="ECO:0000256" key="5">
    <source>
        <dbReference type="ARBA" id="ARBA00022692"/>
    </source>
</evidence>
<evidence type="ECO:0000256" key="3">
    <source>
        <dbReference type="ARBA" id="ARBA00007725"/>
    </source>
</evidence>
<reference evidence="10" key="1">
    <citation type="journal article" date="2021" name="PeerJ">
        <title>Extensive microbial diversity within the chicken gut microbiome revealed by metagenomics and culture.</title>
        <authorList>
            <person name="Gilroy R."/>
            <person name="Ravi A."/>
            <person name="Getino M."/>
            <person name="Pursley I."/>
            <person name="Horton D.L."/>
            <person name="Alikhan N.F."/>
            <person name="Baker D."/>
            <person name="Gharbi K."/>
            <person name="Hall N."/>
            <person name="Watson M."/>
            <person name="Adriaenssens E.M."/>
            <person name="Foster-Nyarko E."/>
            <person name="Jarju S."/>
            <person name="Secka A."/>
            <person name="Antonio M."/>
            <person name="Oren A."/>
            <person name="Chaudhuri R.R."/>
            <person name="La Ragione R."/>
            <person name="Hildebrand F."/>
            <person name="Pallen M.J."/>
        </authorList>
    </citation>
    <scope>NUCLEOTIDE SEQUENCE</scope>
    <source>
        <strain evidence="10">687</strain>
    </source>
</reference>
<dbReference type="PANTHER" id="PTHR33529">
    <property type="entry name" value="SLR0882 PROTEIN-RELATED"/>
    <property type="match status" value="1"/>
</dbReference>
<evidence type="ECO:0000256" key="6">
    <source>
        <dbReference type="ARBA" id="ARBA00022989"/>
    </source>
</evidence>
<evidence type="ECO:0000256" key="8">
    <source>
        <dbReference type="ARBA" id="ARBA00026081"/>
    </source>
</evidence>
<evidence type="ECO:0000256" key="1">
    <source>
        <dbReference type="ARBA" id="ARBA00002265"/>
    </source>
</evidence>
<evidence type="ECO:0000313" key="10">
    <source>
        <dbReference type="EMBL" id="MBU3826578.1"/>
    </source>
</evidence>
<keyword evidence="7 9" id="KW-0472">Membrane</keyword>
<accession>A0A9E2NRX5</accession>
<feature type="transmembrane region" description="Helical" evidence="9">
    <location>
        <begin position="272"/>
        <end position="290"/>
    </location>
</feature>
<comment type="subunit">
    <text evidence="8">Component of the lipopolysaccharide transport and assembly complex. The LptBFG transporter is composed of two ATP-binding proteins (LptB) and two transmembrane proteins (LptF and LptG).</text>
</comment>
<feature type="transmembrane region" description="Helical" evidence="9">
    <location>
        <begin position="61"/>
        <end position="81"/>
    </location>
</feature>
<name>A0A9E2NRX5_9GAMM</name>
<feature type="transmembrane region" description="Helical" evidence="9">
    <location>
        <begin position="12"/>
        <end position="33"/>
    </location>
</feature>
<dbReference type="AlphaFoldDB" id="A0A9E2NRX5"/>
<reference evidence="10" key="2">
    <citation type="submission" date="2021-04" db="EMBL/GenBank/DDBJ databases">
        <authorList>
            <person name="Gilroy R."/>
        </authorList>
    </citation>
    <scope>NUCLEOTIDE SEQUENCE</scope>
    <source>
        <strain evidence="10">687</strain>
    </source>
</reference>
<keyword evidence="6 9" id="KW-1133">Transmembrane helix</keyword>
<dbReference type="GO" id="GO:0015920">
    <property type="term" value="P:lipopolysaccharide transport"/>
    <property type="evidence" value="ECO:0007669"/>
    <property type="project" value="TreeGrafter"/>
</dbReference>
<dbReference type="Pfam" id="PF03739">
    <property type="entry name" value="LptF_LptG"/>
    <property type="match status" value="1"/>
</dbReference>
<keyword evidence="5 9" id="KW-0812">Transmembrane</keyword>
<sequence>MGILDKYVGKQVVLTIILVSIFLLLLTGLITFIDQMRYIGRGEIGFTFLIGYLGLQLPGLFVLFFPIAVLLGGVIGLGLLARNSELIILQSVGISRAGIVLSALKLVFPLILLVFAIGEVAVPRLEQYAANQYNLYAAQGNISVTYDGLWLREGESFIGVRYTMSDNSLMGIVRYDFNGDELVAVSRAKRGTYEEGSWVMHDVDKIIFAAAEVVPTHLDRETWWLHLNPERVEILGLRGRDLTIDGLLDYINYLEDNGQDTASYRLELYNKIMSPFTMVVMLLLAASTVFGPLRSMTMGARVVAGIALGFSFYVANQFGAPFALVYGLPPILGASLPSLIFLLLALYLLRAKT</sequence>
<comment type="caution">
    <text evidence="10">The sequence shown here is derived from an EMBL/GenBank/DDBJ whole genome shotgun (WGS) entry which is preliminary data.</text>
</comment>
<keyword evidence="4" id="KW-1003">Cell membrane</keyword>
<feature type="transmembrane region" description="Helical" evidence="9">
    <location>
        <begin position="302"/>
        <end position="325"/>
    </location>
</feature>
<evidence type="ECO:0000256" key="9">
    <source>
        <dbReference type="SAM" id="Phobius"/>
    </source>
</evidence>
<evidence type="ECO:0000256" key="2">
    <source>
        <dbReference type="ARBA" id="ARBA00004651"/>
    </source>
</evidence>
<comment type="subcellular location">
    <subcellularLocation>
        <location evidence="2">Cell membrane</location>
        <topology evidence="2">Multi-pass membrane protein</topology>
    </subcellularLocation>
</comment>
<protein>
    <submittedName>
        <fullName evidence="10">LPS export ABC transporter permease LptG</fullName>
    </submittedName>
</protein>
<organism evidence="10 11">
    <name type="scientific">Candidatus Anaerobiospirillum merdipullorum</name>
    <dbReference type="NCBI Taxonomy" id="2838450"/>
    <lineage>
        <taxon>Bacteria</taxon>
        <taxon>Pseudomonadati</taxon>
        <taxon>Pseudomonadota</taxon>
        <taxon>Gammaproteobacteria</taxon>
        <taxon>Aeromonadales</taxon>
        <taxon>Succinivibrionaceae</taxon>
        <taxon>Anaerobiospirillum</taxon>
    </lineage>
</organism>
<dbReference type="PANTHER" id="PTHR33529:SF2">
    <property type="entry name" value="LIPOPOLYSACCHARIDE EXPORT SYSTEM PERMEASE PROTEIN LPTG"/>
    <property type="match status" value="1"/>
</dbReference>
<evidence type="ECO:0000313" key="11">
    <source>
        <dbReference type="Proteomes" id="UP000824150"/>
    </source>
</evidence>
<dbReference type="Proteomes" id="UP000824150">
    <property type="component" value="Unassembled WGS sequence"/>
</dbReference>
<dbReference type="GO" id="GO:0043190">
    <property type="term" value="C:ATP-binding cassette (ABC) transporter complex"/>
    <property type="evidence" value="ECO:0007669"/>
    <property type="project" value="InterPro"/>
</dbReference>
<dbReference type="InterPro" id="IPR030923">
    <property type="entry name" value="LptG"/>
</dbReference>
<comment type="function">
    <text evidence="1">Part of the ABC transporter complex LptBFG involved in the translocation of lipopolysaccharide (LPS) from the inner membrane to the outer membrane.</text>
</comment>